<protein>
    <submittedName>
        <fullName evidence="2">IrrE protein</fullName>
    </submittedName>
</protein>
<dbReference type="Gene3D" id="1.10.10.2910">
    <property type="match status" value="1"/>
</dbReference>
<sequence>MSLNIPLRVKNLVARYDTSDPFRLAKDLNCLVYYVALPPGVNGFWRHVLRKRIIAINEELEEWQQAAVLCHELGHIVCHPGYAAFSMRNISFSNTRIENEADEFAECLMSYRYDLDEYYVRPFLSQSWRP</sequence>
<dbReference type="EMBL" id="BK015343">
    <property type="protein sequence ID" value="DAE02202.1"/>
    <property type="molecule type" value="Genomic_DNA"/>
</dbReference>
<accession>A0A8S5P5C0</accession>
<dbReference type="Pfam" id="PF06114">
    <property type="entry name" value="Peptidase_M78"/>
    <property type="match status" value="1"/>
</dbReference>
<feature type="domain" description="IrrE N-terminal-like" evidence="1">
    <location>
        <begin position="43"/>
        <end position="111"/>
    </location>
</feature>
<evidence type="ECO:0000259" key="1">
    <source>
        <dbReference type="Pfam" id="PF06114"/>
    </source>
</evidence>
<evidence type="ECO:0000313" key="2">
    <source>
        <dbReference type="EMBL" id="DAE02202.1"/>
    </source>
</evidence>
<organism evidence="2">
    <name type="scientific">Myoviridae sp. ctiil21</name>
    <dbReference type="NCBI Taxonomy" id="2825153"/>
    <lineage>
        <taxon>Viruses</taxon>
        <taxon>Duplodnaviria</taxon>
        <taxon>Heunggongvirae</taxon>
        <taxon>Uroviricota</taxon>
        <taxon>Caudoviricetes</taxon>
    </lineage>
</organism>
<proteinExistence type="predicted"/>
<reference evidence="2" key="1">
    <citation type="journal article" date="2021" name="Proc. Natl. Acad. Sci. U.S.A.">
        <title>A Catalog of Tens of Thousands of Viruses from Human Metagenomes Reveals Hidden Associations with Chronic Diseases.</title>
        <authorList>
            <person name="Tisza M.J."/>
            <person name="Buck C.B."/>
        </authorList>
    </citation>
    <scope>NUCLEOTIDE SEQUENCE</scope>
    <source>
        <strain evidence="2">Ctiil21</strain>
    </source>
</reference>
<name>A0A8S5P5C0_9CAUD</name>
<dbReference type="InterPro" id="IPR010359">
    <property type="entry name" value="IrrE_HExxH"/>
</dbReference>